<evidence type="ECO:0000259" key="14">
    <source>
        <dbReference type="PROSITE" id="PS50110"/>
    </source>
</evidence>
<evidence type="ECO:0000259" key="13">
    <source>
        <dbReference type="PROSITE" id="PS50109"/>
    </source>
</evidence>
<dbReference type="CDD" id="cd00082">
    <property type="entry name" value="HisKA"/>
    <property type="match status" value="1"/>
</dbReference>
<comment type="caution">
    <text evidence="15">The sequence shown here is derived from an EMBL/GenBank/DDBJ whole genome shotgun (WGS) entry which is preliminary data.</text>
</comment>
<evidence type="ECO:0000256" key="10">
    <source>
        <dbReference type="ARBA" id="ARBA00022989"/>
    </source>
</evidence>
<dbReference type="InterPro" id="IPR011006">
    <property type="entry name" value="CheY-like_superfamily"/>
</dbReference>
<reference evidence="15 16" key="1">
    <citation type="submission" date="2016-10" db="EMBL/GenBank/DDBJ databases">
        <title>Draft Genome sequence of Roseomonas sp. strain M3.</title>
        <authorList>
            <person name="Subhash Y."/>
            <person name="Lee S."/>
        </authorList>
    </citation>
    <scope>NUCLEOTIDE SEQUENCE [LARGE SCALE GENOMIC DNA]</scope>
    <source>
        <strain evidence="15 16">M3</strain>
    </source>
</reference>
<dbReference type="Pfam" id="PF02518">
    <property type="entry name" value="HATPase_c"/>
    <property type="match status" value="1"/>
</dbReference>
<dbReference type="SMART" id="SM00387">
    <property type="entry name" value="HATPase_c"/>
    <property type="match status" value="1"/>
</dbReference>
<dbReference type="SUPFAM" id="SSF47384">
    <property type="entry name" value="Homodimeric domain of signal transducing histidine kinase"/>
    <property type="match status" value="1"/>
</dbReference>
<evidence type="ECO:0000256" key="6">
    <source>
        <dbReference type="ARBA" id="ARBA00022692"/>
    </source>
</evidence>
<dbReference type="PANTHER" id="PTHR45339">
    <property type="entry name" value="HYBRID SIGNAL TRANSDUCTION HISTIDINE KINASE J"/>
    <property type="match status" value="1"/>
</dbReference>
<dbReference type="SMART" id="SM00388">
    <property type="entry name" value="HisKA"/>
    <property type="match status" value="1"/>
</dbReference>
<evidence type="ECO:0000256" key="9">
    <source>
        <dbReference type="ARBA" id="ARBA00022840"/>
    </source>
</evidence>
<proteinExistence type="predicted"/>
<dbReference type="FunFam" id="1.10.287.130:FF:000004">
    <property type="entry name" value="Ethylene receptor 1"/>
    <property type="match status" value="1"/>
</dbReference>
<dbReference type="InterPro" id="IPR005467">
    <property type="entry name" value="His_kinase_dom"/>
</dbReference>
<evidence type="ECO:0000256" key="7">
    <source>
        <dbReference type="ARBA" id="ARBA00022741"/>
    </source>
</evidence>
<keyword evidence="4 12" id="KW-0597">Phosphoprotein</keyword>
<dbReference type="EC" id="2.7.13.3" evidence="3"/>
<evidence type="ECO:0000313" key="16">
    <source>
        <dbReference type="Proteomes" id="UP000188879"/>
    </source>
</evidence>
<comment type="subcellular location">
    <subcellularLocation>
        <location evidence="2">Membrane</location>
    </subcellularLocation>
</comment>
<dbReference type="PRINTS" id="PR00344">
    <property type="entry name" value="BCTRLSENSOR"/>
</dbReference>
<organism evidence="15 16">
    <name type="scientific">Teichococcus deserti</name>
    <dbReference type="NCBI Taxonomy" id="1817963"/>
    <lineage>
        <taxon>Bacteria</taxon>
        <taxon>Pseudomonadati</taxon>
        <taxon>Pseudomonadota</taxon>
        <taxon>Alphaproteobacteria</taxon>
        <taxon>Acetobacterales</taxon>
        <taxon>Roseomonadaceae</taxon>
        <taxon>Roseomonas</taxon>
    </lineage>
</organism>
<dbReference type="InterPro" id="IPR004358">
    <property type="entry name" value="Sig_transdc_His_kin-like_C"/>
</dbReference>
<evidence type="ECO:0000256" key="8">
    <source>
        <dbReference type="ARBA" id="ARBA00022777"/>
    </source>
</evidence>
<keyword evidence="9" id="KW-0067">ATP-binding</keyword>
<evidence type="ECO:0000256" key="11">
    <source>
        <dbReference type="ARBA" id="ARBA00023136"/>
    </source>
</evidence>
<keyword evidence="8" id="KW-0418">Kinase</keyword>
<dbReference type="SMART" id="SM00448">
    <property type="entry name" value="REC"/>
    <property type="match status" value="1"/>
</dbReference>
<evidence type="ECO:0000313" key="15">
    <source>
        <dbReference type="EMBL" id="ONG58905.1"/>
    </source>
</evidence>
<evidence type="ECO:0000256" key="2">
    <source>
        <dbReference type="ARBA" id="ARBA00004370"/>
    </source>
</evidence>
<feature type="modified residue" description="4-aspartylphosphate" evidence="12">
    <location>
        <position position="747"/>
    </location>
</feature>
<dbReference type="Pfam" id="PF00072">
    <property type="entry name" value="Response_reg"/>
    <property type="match status" value="1"/>
</dbReference>
<evidence type="ECO:0000256" key="12">
    <source>
        <dbReference type="PROSITE-ProRule" id="PRU00169"/>
    </source>
</evidence>
<dbReference type="PROSITE" id="PS50110">
    <property type="entry name" value="RESPONSE_REGULATORY"/>
    <property type="match status" value="1"/>
</dbReference>
<evidence type="ECO:0000256" key="4">
    <source>
        <dbReference type="ARBA" id="ARBA00022553"/>
    </source>
</evidence>
<dbReference type="Gene3D" id="3.30.565.10">
    <property type="entry name" value="Histidine kinase-like ATPase, C-terminal domain"/>
    <property type="match status" value="1"/>
</dbReference>
<dbReference type="CDD" id="cd17546">
    <property type="entry name" value="REC_hyHK_CKI1_RcsC-like"/>
    <property type="match status" value="1"/>
</dbReference>
<dbReference type="InterPro" id="IPR003661">
    <property type="entry name" value="HisK_dim/P_dom"/>
</dbReference>
<dbReference type="AlphaFoldDB" id="A0A1V2HAE1"/>
<keyword evidence="6" id="KW-0812">Transmembrane</keyword>
<dbReference type="PROSITE" id="PS50109">
    <property type="entry name" value="HIS_KIN"/>
    <property type="match status" value="1"/>
</dbReference>
<dbReference type="Pfam" id="PF00512">
    <property type="entry name" value="HisKA"/>
    <property type="match status" value="1"/>
</dbReference>
<feature type="domain" description="Response regulatory" evidence="14">
    <location>
        <begin position="698"/>
        <end position="813"/>
    </location>
</feature>
<dbReference type="PANTHER" id="PTHR45339:SF6">
    <property type="entry name" value="SENSORY HISTIDINE PROTEIN KINASE"/>
    <property type="match status" value="1"/>
</dbReference>
<dbReference type="InterPro" id="IPR003594">
    <property type="entry name" value="HATPase_dom"/>
</dbReference>
<dbReference type="GO" id="GO:0005524">
    <property type="term" value="F:ATP binding"/>
    <property type="evidence" value="ECO:0007669"/>
    <property type="project" value="UniProtKB-KW"/>
</dbReference>
<keyword evidence="7" id="KW-0547">Nucleotide-binding</keyword>
<dbReference type="Gene3D" id="1.10.287.130">
    <property type="match status" value="1"/>
</dbReference>
<dbReference type="InterPro" id="IPR036890">
    <property type="entry name" value="HATPase_C_sf"/>
</dbReference>
<dbReference type="GO" id="GO:0016020">
    <property type="term" value="C:membrane"/>
    <property type="evidence" value="ECO:0007669"/>
    <property type="project" value="UniProtKB-SubCell"/>
</dbReference>
<dbReference type="InterPro" id="IPR001789">
    <property type="entry name" value="Sig_transdc_resp-reg_receiver"/>
</dbReference>
<dbReference type="CDD" id="cd16922">
    <property type="entry name" value="HATPase_EvgS-ArcB-TorS-like"/>
    <property type="match status" value="1"/>
</dbReference>
<gene>
    <name evidence="15" type="ORF">BKE38_01500</name>
</gene>
<dbReference type="Gene3D" id="3.40.50.2300">
    <property type="match status" value="1"/>
</dbReference>
<feature type="domain" description="Histidine kinase" evidence="13">
    <location>
        <begin position="334"/>
        <end position="557"/>
    </location>
</feature>
<keyword evidence="16" id="KW-1185">Reference proteome</keyword>
<evidence type="ECO:0000256" key="3">
    <source>
        <dbReference type="ARBA" id="ARBA00012438"/>
    </source>
</evidence>
<keyword evidence="11" id="KW-0472">Membrane</keyword>
<keyword evidence="10" id="KW-1133">Transmembrane helix</keyword>
<evidence type="ECO:0000256" key="1">
    <source>
        <dbReference type="ARBA" id="ARBA00000085"/>
    </source>
</evidence>
<dbReference type="SUPFAM" id="SSF55874">
    <property type="entry name" value="ATPase domain of HSP90 chaperone/DNA topoisomerase II/histidine kinase"/>
    <property type="match status" value="1"/>
</dbReference>
<protein>
    <recommendedName>
        <fullName evidence="3">histidine kinase</fullName>
        <ecNumber evidence="3">2.7.13.3</ecNumber>
    </recommendedName>
</protein>
<name>A0A1V2HAE1_9PROT</name>
<keyword evidence="5" id="KW-0808">Transferase</keyword>
<accession>A0A1V2HAE1</accession>
<dbReference type="Proteomes" id="UP000188879">
    <property type="component" value="Unassembled WGS sequence"/>
</dbReference>
<dbReference type="SUPFAM" id="SSF52172">
    <property type="entry name" value="CheY-like"/>
    <property type="match status" value="2"/>
</dbReference>
<dbReference type="InterPro" id="IPR036097">
    <property type="entry name" value="HisK_dim/P_sf"/>
</dbReference>
<dbReference type="GO" id="GO:0000155">
    <property type="term" value="F:phosphorelay sensor kinase activity"/>
    <property type="evidence" value="ECO:0007669"/>
    <property type="project" value="InterPro"/>
</dbReference>
<dbReference type="Gene3D" id="3.30.450.20">
    <property type="entry name" value="PAS domain"/>
    <property type="match status" value="1"/>
</dbReference>
<evidence type="ECO:0000256" key="5">
    <source>
        <dbReference type="ARBA" id="ARBA00022679"/>
    </source>
</evidence>
<comment type="catalytic activity">
    <reaction evidence="1">
        <text>ATP + protein L-histidine = ADP + protein N-phospho-L-histidine.</text>
        <dbReference type="EC" id="2.7.13.3"/>
    </reaction>
</comment>
<sequence length="813" mass="85139">MALALLLLAGVLGSAYGILAERRESRAQASAAQLTQALASGLADQISGAIEAAGLVLTEQRSRIATGQPPQLSPEMGSLLRDMPQLRALLLTDQTGRVVSASVPMLVGRELGSQPWFQGLDPQAGEGPARDMPGIDFFLLPPQPGRYLDGRGHADPWERWTLPMALPLIAPEAGFVGAAIALLNPDYLTALAARPAQAFGFAIRLYDFEGRLVARADGGSLGIGQAMPDNWLFRDFLPRRELGSFSGRDLRGREVTASFAVSRQAPVVVEVAQERADVLGAAREQDRILLGAAAAVLAIAGAALWRLLRQGQRLEASEAVAQSASRAKADFLATMSHEIRTPMNGVIGLSGLLLETELGAVQRRYAETIQSSAGHLMAVLNDILDFSKLDAGEIEREAVEFSPEEQLGGLLALLAPRAAARGVALLGEVAAGLPPRVSGDLLRFRQILLNLMDNAGKFTESGWIRVVLSAAPEPGDDRAWRLCGTVSDTGIGLDPAQVPMLFERFTQADASTSRRYGGTGLGLAITRRLTELLGGGIEAWPRPGGGSVFRFEILVHAAANPPPPAPGPLQDLVVLVVEPCAPEREVLVAQLRQLGCRPRIAESAAGVPAAPGAALVLAAGAEAAALAARPAPPPRLVALQAPGEAGPGRAARFAAALAKPVLPSSLRAALLQALGRPERAEPGAPPPAVTPSPAAGRAVLLVEDNAVNQLVLTHMLQRAGMAVTAVANGAEAVASAGERRFDIILMDMQMPVMDGLDATRAIRAGAGPNRATRIIGLTAAVGPLYERQCREAGMDDYLTKPVDKALLLAAISA</sequence>
<dbReference type="EMBL" id="MLCO01000009">
    <property type="protein sequence ID" value="ONG58905.1"/>
    <property type="molecule type" value="Genomic_DNA"/>
</dbReference>